<dbReference type="PANTHER" id="PTHR35004:SF6">
    <property type="entry name" value="TRANSPOSASE"/>
    <property type="match status" value="1"/>
</dbReference>
<proteinExistence type="predicted"/>
<dbReference type="InterPro" id="IPR047656">
    <property type="entry name" value="IS481-like_transpos"/>
</dbReference>
<dbReference type="Pfam" id="PF13565">
    <property type="entry name" value="HTH_32"/>
    <property type="match status" value="1"/>
</dbReference>
<name>C5CJI3_VARPS</name>
<organism evidence="2">
    <name type="scientific">Variovorax paradoxus (strain S110)</name>
    <dbReference type="NCBI Taxonomy" id="543728"/>
    <lineage>
        <taxon>Bacteria</taxon>
        <taxon>Pseudomonadati</taxon>
        <taxon>Pseudomonadota</taxon>
        <taxon>Betaproteobacteria</taxon>
        <taxon>Burkholderiales</taxon>
        <taxon>Comamonadaceae</taxon>
        <taxon>Variovorax</taxon>
    </lineage>
</organism>
<dbReference type="GO" id="GO:0015074">
    <property type="term" value="P:DNA integration"/>
    <property type="evidence" value="ECO:0007669"/>
    <property type="project" value="InterPro"/>
</dbReference>
<dbReference type="KEGG" id="vap:Vapar_2409"/>
<dbReference type="InterPro" id="IPR012337">
    <property type="entry name" value="RNaseH-like_sf"/>
</dbReference>
<dbReference type="FunFam" id="3.30.420.10:FF:000220">
    <property type="entry name" value="ISDet2, transposase orfB"/>
    <property type="match status" value="1"/>
</dbReference>
<evidence type="ECO:0000313" key="2">
    <source>
        <dbReference type="EMBL" id="ACS19036.1"/>
    </source>
</evidence>
<dbReference type="SUPFAM" id="SSF53098">
    <property type="entry name" value="Ribonuclease H-like"/>
    <property type="match status" value="1"/>
</dbReference>
<gene>
    <name evidence="2" type="ordered locus">Vapar_2409</name>
</gene>
<dbReference type="InterPro" id="IPR009057">
    <property type="entry name" value="Homeodomain-like_sf"/>
</dbReference>
<dbReference type="PROSITE" id="PS50994">
    <property type="entry name" value="INTEGRASE"/>
    <property type="match status" value="1"/>
</dbReference>
<dbReference type="eggNOG" id="COG2801">
    <property type="taxonomic scope" value="Bacteria"/>
</dbReference>
<feature type="domain" description="Integrase catalytic" evidence="1">
    <location>
        <begin position="136"/>
        <end position="305"/>
    </location>
</feature>
<dbReference type="EMBL" id="CP001635">
    <property type="protein sequence ID" value="ACS19036.1"/>
    <property type="molecule type" value="Genomic_DNA"/>
</dbReference>
<dbReference type="AlphaFoldDB" id="C5CJI3"/>
<dbReference type="Gene3D" id="3.30.420.10">
    <property type="entry name" value="Ribonuclease H-like superfamily/Ribonuclease H"/>
    <property type="match status" value="1"/>
</dbReference>
<protein>
    <submittedName>
        <fullName evidence="2">Integrase catalytic region</fullName>
    </submittedName>
</protein>
<dbReference type="NCBIfam" id="NF033577">
    <property type="entry name" value="transpos_IS481"/>
    <property type="match status" value="1"/>
</dbReference>
<dbReference type="STRING" id="543728.Vapar_2409"/>
<reference evidence="2" key="1">
    <citation type="submission" date="2009-06" db="EMBL/GenBank/DDBJ databases">
        <title>Complete sequence of chromosome 1 of Variovorax paradoxus S110.</title>
        <authorList>
            <consortium name="US DOE Joint Genome Institute"/>
            <person name="Lucas S."/>
            <person name="Copeland A."/>
            <person name="Lapidus A."/>
            <person name="Glavina del Rio T."/>
            <person name="Tice H."/>
            <person name="Bruce D."/>
            <person name="Goodwin L."/>
            <person name="Pitluck S."/>
            <person name="Chertkov O."/>
            <person name="Brettin T."/>
            <person name="Detter J.C."/>
            <person name="Han C."/>
            <person name="Larimer F."/>
            <person name="Land M."/>
            <person name="Hauser L."/>
            <person name="Kyrpides N."/>
            <person name="Ovchinnikova G."/>
            <person name="Orwin P."/>
            <person name="Leadbetter J.R."/>
            <person name="Spain J.C."/>
            <person name="Han J.I."/>
        </authorList>
    </citation>
    <scope>NUCLEOTIDE SEQUENCE</scope>
    <source>
        <strain evidence="2">S110</strain>
    </source>
</reference>
<accession>C5CJI3</accession>
<dbReference type="PANTHER" id="PTHR35004">
    <property type="entry name" value="TRANSPOSASE RV3428C-RELATED"/>
    <property type="match status" value="1"/>
</dbReference>
<dbReference type="GO" id="GO:0003676">
    <property type="term" value="F:nucleic acid binding"/>
    <property type="evidence" value="ECO:0007669"/>
    <property type="project" value="InterPro"/>
</dbReference>
<evidence type="ECO:0000259" key="1">
    <source>
        <dbReference type="PROSITE" id="PS50994"/>
    </source>
</evidence>
<dbReference type="Pfam" id="PF13683">
    <property type="entry name" value="rve_3"/>
    <property type="match status" value="1"/>
</dbReference>
<dbReference type="SUPFAM" id="SSF46689">
    <property type="entry name" value="Homeodomain-like"/>
    <property type="match status" value="1"/>
</dbReference>
<dbReference type="OrthoDB" id="5414302at2"/>
<sequence>MPWQPRDLMDTKREFLELALQEGANRRELCRRFGISPKTGYALLRRHALQGMGDACKPRSTRPHHSPARSSAAIEQAVIELRRQHPRWGGRKIAQRLSDLGFSGVPAPSTITGILHRHGLITPEASQAAEHWQRFEHERPNALWQIDFKGHFETGAGRCHPLTVIDDHSRFNLTIAACSQTNTARVQDHLQRVFLRYGLPVRINADNGAPWGSPAKAEHGLSALSVWLIRLGIRISHSAPYHPQTNGKLERFHRSLKAEVLNGRSFMDLAQAQDAFEHWRSVYNHERPHEALGMQTPAARYQVSPRALPAVLAPIEYGPDDQVLTVGWNGWVHFEGRKLRLSSALHRLPVAMRPAPKVDGCFDAFFCHHRFMRLDLRNLATPT</sequence>
<dbReference type="InterPro" id="IPR036397">
    <property type="entry name" value="RNaseH_sf"/>
</dbReference>
<dbReference type="HOGENOM" id="CLU_027402_15_3_4"/>
<dbReference type="InterPro" id="IPR001584">
    <property type="entry name" value="Integrase_cat-core"/>
</dbReference>